<evidence type="ECO:0008006" key="3">
    <source>
        <dbReference type="Google" id="ProtNLM"/>
    </source>
</evidence>
<accession>A0A1G2LBH2</accession>
<dbReference type="PANTHER" id="PTHR39189:SF1">
    <property type="entry name" value="UPF0173 METAL-DEPENDENT HYDROLASE YTKL"/>
    <property type="match status" value="1"/>
</dbReference>
<protein>
    <recommendedName>
        <fullName evidence="3">Lactamase</fullName>
    </recommendedName>
</protein>
<dbReference type="PANTHER" id="PTHR39189">
    <property type="entry name" value="UPF0173 METAL-DEPENDENT HYDROLASE YTKL"/>
    <property type="match status" value="1"/>
</dbReference>
<comment type="caution">
    <text evidence="1">The sequence shown here is derived from an EMBL/GenBank/DDBJ whole genome shotgun (WGS) entry which is preliminary data.</text>
</comment>
<dbReference type="EMBL" id="MHQR01000002">
    <property type="protein sequence ID" value="OHA08142.1"/>
    <property type="molecule type" value="Genomic_DNA"/>
</dbReference>
<evidence type="ECO:0000313" key="2">
    <source>
        <dbReference type="Proteomes" id="UP000176510"/>
    </source>
</evidence>
<dbReference type="Pfam" id="PF13483">
    <property type="entry name" value="Lactamase_B_3"/>
    <property type="match status" value="1"/>
</dbReference>
<name>A0A1G2LBH2_9BACT</name>
<proteinExistence type="predicted"/>
<gene>
    <name evidence="1" type="ORF">A3B34_04105</name>
</gene>
<sequence length="214" mass="23364">MVITWYGQACFKIQSGDLVVAIDPFSKEIGLTPPRWKADVVLVTHGHFDHNNAEALAGEPFVITGPGECEVKGVTVRGISTYHDKAQGKERGLNTIYRIEMEGISLLHMGDFGEEKVREETLEEIGDVDVLMIPVGGTYTITGAEAAKITKQIEPAFVIPMHYKLPGVKANLESAEQFLKEMGATKTEPAEKLTLKKKDIPEEGKATVVALKTA</sequence>
<evidence type="ECO:0000313" key="1">
    <source>
        <dbReference type="EMBL" id="OHA08142.1"/>
    </source>
</evidence>
<dbReference type="AlphaFoldDB" id="A0A1G2LBH2"/>
<reference evidence="1 2" key="1">
    <citation type="journal article" date="2016" name="Nat. Commun.">
        <title>Thousands of microbial genomes shed light on interconnected biogeochemical processes in an aquifer system.</title>
        <authorList>
            <person name="Anantharaman K."/>
            <person name="Brown C.T."/>
            <person name="Hug L.A."/>
            <person name="Sharon I."/>
            <person name="Castelle C.J."/>
            <person name="Probst A.J."/>
            <person name="Thomas B.C."/>
            <person name="Singh A."/>
            <person name="Wilkins M.J."/>
            <person name="Karaoz U."/>
            <person name="Brodie E.L."/>
            <person name="Williams K.H."/>
            <person name="Hubbard S.S."/>
            <person name="Banfield J.F."/>
        </authorList>
    </citation>
    <scope>NUCLEOTIDE SEQUENCE [LARGE SCALE GENOMIC DNA]</scope>
</reference>
<dbReference type="STRING" id="1802279.A3B34_04105"/>
<dbReference type="SUPFAM" id="SSF56281">
    <property type="entry name" value="Metallo-hydrolase/oxidoreductase"/>
    <property type="match status" value="1"/>
</dbReference>
<dbReference type="Gene3D" id="3.60.15.10">
    <property type="entry name" value="Ribonuclease Z/Hydroxyacylglutathione hydrolase-like"/>
    <property type="match status" value="1"/>
</dbReference>
<dbReference type="InterPro" id="IPR036866">
    <property type="entry name" value="RibonucZ/Hydroxyglut_hydro"/>
</dbReference>
<dbReference type="Proteomes" id="UP000176510">
    <property type="component" value="Unassembled WGS sequence"/>
</dbReference>
<organism evidence="1 2">
    <name type="scientific">Candidatus Sungbacteria bacterium RIFCSPLOWO2_01_FULL_54_21</name>
    <dbReference type="NCBI Taxonomy" id="1802279"/>
    <lineage>
        <taxon>Bacteria</taxon>
        <taxon>Candidatus Sungiibacteriota</taxon>
    </lineage>
</organism>